<protein>
    <submittedName>
        <fullName evidence="1">Uncharacterized protein</fullName>
    </submittedName>
</protein>
<evidence type="ECO:0000313" key="1">
    <source>
        <dbReference type="EMBL" id="PQA75125.1"/>
    </source>
</evidence>
<proteinExistence type="predicted"/>
<dbReference type="AlphaFoldDB" id="A0A2S7J4G5"/>
<comment type="caution">
    <text evidence="1">The sequence shown here is derived from an EMBL/GenBank/DDBJ whole genome shotgun (WGS) entry which is preliminary data.</text>
</comment>
<organism evidence="1 2">
    <name type="scientific">Brucella oryzae</name>
    <dbReference type="NCBI Taxonomy" id="335286"/>
    <lineage>
        <taxon>Bacteria</taxon>
        <taxon>Pseudomonadati</taxon>
        <taxon>Pseudomonadota</taxon>
        <taxon>Alphaproteobacteria</taxon>
        <taxon>Hyphomicrobiales</taxon>
        <taxon>Brucellaceae</taxon>
        <taxon>Brucella/Ochrobactrum group</taxon>
        <taxon>Brucella</taxon>
    </lineage>
</organism>
<evidence type="ECO:0000313" key="2">
    <source>
        <dbReference type="Proteomes" id="UP000238493"/>
    </source>
</evidence>
<sequence length="67" mass="7118">MDFGAVVGRFATSRSRQCQPPLPGLLFGRLARFDVLISGAGRASISQGANEEKGRVVMVDRPLGTSI</sequence>
<name>A0A2S7J4G5_9HYPH</name>
<dbReference type="Proteomes" id="UP000238493">
    <property type="component" value="Unassembled WGS sequence"/>
</dbReference>
<keyword evidence="2" id="KW-1185">Reference proteome</keyword>
<reference evidence="1 2" key="1">
    <citation type="submission" date="2018-02" db="EMBL/GenBank/DDBJ databases">
        <title>Draft genome sequence of Ochrobactrum oryzae found in Brazil.</title>
        <authorList>
            <person name="Cerdeira L."/>
            <person name="Andrade F."/>
            <person name="Zacariotto T."/>
            <person name="Barbosa B."/>
            <person name="Santos S."/>
            <person name="Cassetari V."/>
            <person name="Lincopan N."/>
        </authorList>
    </citation>
    <scope>NUCLEOTIDE SEQUENCE [LARGE SCALE GENOMIC DNA]</scope>
    <source>
        <strain evidence="1 2">OA447</strain>
    </source>
</reference>
<gene>
    <name evidence="1" type="ORF">C3731_02600</name>
</gene>
<dbReference type="EMBL" id="PTRC01000006">
    <property type="protein sequence ID" value="PQA75125.1"/>
    <property type="molecule type" value="Genomic_DNA"/>
</dbReference>
<accession>A0A2S7J4G5</accession>